<sequence>MSAMPISVHVQTNIGDTVALSTHTALDALCRRAAALAMPMLGYVDPHGDTWFNQSQMRLVIPELKALLDGASAAEAEAANELITLAAQLELKPHRYLIFKGD</sequence>
<evidence type="ECO:0000313" key="1">
    <source>
        <dbReference type="EMBL" id="GAA2724548.1"/>
    </source>
</evidence>
<name>A0ABN3U8N2_9ACTN</name>
<evidence type="ECO:0000313" key="2">
    <source>
        <dbReference type="Proteomes" id="UP001500886"/>
    </source>
</evidence>
<accession>A0ABN3U8N2</accession>
<gene>
    <name evidence="1" type="ORF">GCM10010315_54670</name>
</gene>
<reference evidence="1 2" key="1">
    <citation type="journal article" date="2019" name="Int. J. Syst. Evol. Microbiol.">
        <title>The Global Catalogue of Microorganisms (GCM) 10K type strain sequencing project: providing services to taxonomists for standard genome sequencing and annotation.</title>
        <authorList>
            <consortium name="The Broad Institute Genomics Platform"/>
            <consortium name="The Broad Institute Genome Sequencing Center for Infectious Disease"/>
            <person name="Wu L."/>
            <person name="Ma J."/>
        </authorList>
    </citation>
    <scope>NUCLEOTIDE SEQUENCE [LARGE SCALE GENOMIC DNA]</scope>
    <source>
        <strain evidence="1 2">JCM 4542</strain>
    </source>
</reference>
<keyword evidence="2" id="KW-1185">Reference proteome</keyword>
<protein>
    <submittedName>
        <fullName evidence="1">Uncharacterized protein</fullName>
    </submittedName>
</protein>
<dbReference type="Proteomes" id="UP001500886">
    <property type="component" value="Unassembled WGS sequence"/>
</dbReference>
<organism evidence="1 2">
    <name type="scientific">Streptomyces luteosporeus</name>
    <dbReference type="NCBI Taxonomy" id="173856"/>
    <lineage>
        <taxon>Bacteria</taxon>
        <taxon>Bacillati</taxon>
        <taxon>Actinomycetota</taxon>
        <taxon>Actinomycetes</taxon>
        <taxon>Kitasatosporales</taxon>
        <taxon>Streptomycetaceae</taxon>
        <taxon>Streptomyces</taxon>
    </lineage>
</organism>
<dbReference type="EMBL" id="BAAASL010000026">
    <property type="protein sequence ID" value="GAA2724548.1"/>
    <property type="molecule type" value="Genomic_DNA"/>
</dbReference>
<comment type="caution">
    <text evidence="1">The sequence shown here is derived from an EMBL/GenBank/DDBJ whole genome shotgun (WGS) entry which is preliminary data.</text>
</comment>
<proteinExistence type="predicted"/>